<dbReference type="InterPro" id="IPR000971">
    <property type="entry name" value="Globin"/>
</dbReference>
<dbReference type="InterPro" id="IPR044399">
    <property type="entry name" value="Mb-like_M"/>
</dbReference>
<dbReference type="GO" id="GO:0019825">
    <property type="term" value="F:oxygen binding"/>
    <property type="evidence" value="ECO:0007669"/>
    <property type="project" value="InterPro"/>
</dbReference>
<dbReference type="Pfam" id="PF00042">
    <property type="entry name" value="Globin"/>
    <property type="match status" value="1"/>
</dbReference>
<dbReference type="AlphaFoldDB" id="A0AAR5PDK2"/>
<dbReference type="PROSITE" id="PS01033">
    <property type="entry name" value="GLOBIN"/>
    <property type="match status" value="1"/>
</dbReference>
<name>A0AAR5PDK2_DENPD</name>
<evidence type="ECO:0000259" key="7">
    <source>
        <dbReference type="PROSITE" id="PS01033"/>
    </source>
</evidence>
<dbReference type="GO" id="GO:0005344">
    <property type="term" value="F:oxygen carrier activity"/>
    <property type="evidence" value="ECO:0007669"/>
    <property type="project" value="UniProtKB-KW"/>
</dbReference>
<evidence type="ECO:0000256" key="6">
    <source>
        <dbReference type="RuleBase" id="RU000356"/>
    </source>
</evidence>
<dbReference type="RefSeq" id="XP_019758972.1">
    <property type="nucleotide sequence ID" value="XM_019903413.2"/>
</dbReference>
<keyword evidence="1 6" id="KW-0813">Transport</keyword>
<dbReference type="GO" id="GO:0020037">
    <property type="term" value="F:heme binding"/>
    <property type="evidence" value="ECO:0007669"/>
    <property type="project" value="InterPro"/>
</dbReference>
<keyword evidence="2 6" id="KW-0349">Heme</keyword>
<dbReference type="Gene3D" id="1.10.490.10">
    <property type="entry name" value="Globins"/>
    <property type="match status" value="1"/>
</dbReference>
<dbReference type="CDD" id="cd01040">
    <property type="entry name" value="Mb-like"/>
    <property type="match status" value="1"/>
</dbReference>
<dbReference type="Proteomes" id="UP000019118">
    <property type="component" value="Unassembled WGS sequence"/>
</dbReference>
<comment type="similarity">
    <text evidence="6">Belongs to the globin family.</text>
</comment>
<dbReference type="GeneID" id="109536931"/>
<evidence type="ECO:0000256" key="4">
    <source>
        <dbReference type="ARBA" id="ARBA00022723"/>
    </source>
</evidence>
<evidence type="ECO:0000256" key="2">
    <source>
        <dbReference type="ARBA" id="ARBA00022617"/>
    </source>
</evidence>
<feature type="domain" description="Globin" evidence="7">
    <location>
        <begin position="23"/>
        <end position="167"/>
    </location>
</feature>
<keyword evidence="9" id="KW-1185">Reference proteome</keyword>
<keyword evidence="4" id="KW-0479">Metal-binding</keyword>
<organism evidence="8 9">
    <name type="scientific">Dendroctonus ponderosae</name>
    <name type="common">Mountain pine beetle</name>
    <dbReference type="NCBI Taxonomy" id="77166"/>
    <lineage>
        <taxon>Eukaryota</taxon>
        <taxon>Metazoa</taxon>
        <taxon>Ecdysozoa</taxon>
        <taxon>Arthropoda</taxon>
        <taxon>Hexapoda</taxon>
        <taxon>Insecta</taxon>
        <taxon>Pterygota</taxon>
        <taxon>Neoptera</taxon>
        <taxon>Endopterygota</taxon>
        <taxon>Coleoptera</taxon>
        <taxon>Polyphaga</taxon>
        <taxon>Cucujiformia</taxon>
        <taxon>Curculionidae</taxon>
        <taxon>Scolytinae</taxon>
        <taxon>Dendroctonus</taxon>
    </lineage>
</organism>
<dbReference type="EnsemblMetazoa" id="XM_019903413.1">
    <property type="protein sequence ID" value="XP_019758972.1"/>
    <property type="gene ID" value="LOC109536931"/>
</dbReference>
<keyword evidence="5" id="KW-0408">Iron</keyword>
<dbReference type="InterPro" id="IPR009050">
    <property type="entry name" value="Globin-like_sf"/>
</dbReference>
<evidence type="ECO:0000256" key="1">
    <source>
        <dbReference type="ARBA" id="ARBA00022448"/>
    </source>
</evidence>
<reference evidence="9" key="1">
    <citation type="journal article" date="2013" name="Genome Biol.">
        <title>Draft genome of the mountain pine beetle, Dendroctonus ponderosae Hopkins, a major forest pest.</title>
        <authorList>
            <person name="Keeling C.I."/>
            <person name="Yuen M.M."/>
            <person name="Liao N.Y."/>
            <person name="Docking T.R."/>
            <person name="Chan S.K."/>
            <person name="Taylor G.A."/>
            <person name="Palmquist D.L."/>
            <person name="Jackman S.D."/>
            <person name="Nguyen A."/>
            <person name="Li M."/>
            <person name="Henderson H."/>
            <person name="Janes J.K."/>
            <person name="Zhao Y."/>
            <person name="Pandoh P."/>
            <person name="Moore R."/>
            <person name="Sperling F.A."/>
            <person name="Huber D.P."/>
            <person name="Birol I."/>
            <person name="Jones S.J."/>
            <person name="Bohlmann J."/>
        </authorList>
    </citation>
    <scope>NUCLEOTIDE SEQUENCE</scope>
</reference>
<dbReference type="PANTHER" id="PTHR47217:SF1">
    <property type="entry name" value="GLOBIN-LIKE PROTEIN"/>
    <property type="match status" value="1"/>
</dbReference>
<keyword evidence="3 6" id="KW-0561">Oxygen transport</keyword>
<protein>
    <recommendedName>
        <fullName evidence="7">Globin domain-containing protein</fullName>
    </recommendedName>
</protein>
<evidence type="ECO:0000313" key="8">
    <source>
        <dbReference type="EnsemblMetazoa" id="XP_019758972.1"/>
    </source>
</evidence>
<reference evidence="8" key="2">
    <citation type="submission" date="2024-08" db="UniProtKB">
        <authorList>
            <consortium name="EnsemblMetazoa"/>
        </authorList>
    </citation>
    <scope>IDENTIFICATION</scope>
</reference>
<proteinExistence type="inferred from homology"/>
<evidence type="ECO:0000256" key="3">
    <source>
        <dbReference type="ARBA" id="ARBA00022621"/>
    </source>
</evidence>
<sequence length="172" mass="19917">MGIITSYFGRELERDDDPDPKTGLTSRDISVLKTTWKRITERGGTLEIGIAIFTNLFEKHPEYQQLFPFKNLRREELKTSNKFRAHCISVMYALTCIVENVSEPLILEQLLIKQSTSHVLRNVPDQAYWDIKTVILSIVASSMNPSEVFVWEKFLKFAFRIMVATAEETRNN</sequence>
<accession>A0AAR5PDK2</accession>
<dbReference type="PANTHER" id="PTHR47217">
    <property type="entry name" value="GLOBIN-LIKE PROTEIN"/>
    <property type="match status" value="1"/>
</dbReference>
<dbReference type="RefSeq" id="XP_048519645.1">
    <property type="nucleotide sequence ID" value="XM_048663688.1"/>
</dbReference>
<dbReference type="GO" id="GO:0046872">
    <property type="term" value="F:metal ion binding"/>
    <property type="evidence" value="ECO:0007669"/>
    <property type="project" value="UniProtKB-KW"/>
</dbReference>
<evidence type="ECO:0000313" key="9">
    <source>
        <dbReference type="Proteomes" id="UP000019118"/>
    </source>
</evidence>
<dbReference type="SUPFAM" id="SSF46458">
    <property type="entry name" value="Globin-like"/>
    <property type="match status" value="1"/>
</dbReference>
<evidence type="ECO:0000256" key="5">
    <source>
        <dbReference type="ARBA" id="ARBA00023004"/>
    </source>
</evidence>
<dbReference type="KEGG" id="dpa:109536931"/>
<dbReference type="InterPro" id="IPR012292">
    <property type="entry name" value="Globin/Proto"/>
</dbReference>